<dbReference type="EMBL" id="JAIWYP010000010">
    <property type="protein sequence ID" value="KAH3746721.1"/>
    <property type="molecule type" value="Genomic_DNA"/>
</dbReference>
<organism evidence="1 2">
    <name type="scientific">Dreissena polymorpha</name>
    <name type="common">Zebra mussel</name>
    <name type="synonym">Mytilus polymorpha</name>
    <dbReference type="NCBI Taxonomy" id="45954"/>
    <lineage>
        <taxon>Eukaryota</taxon>
        <taxon>Metazoa</taxon>
        <taxon>Spiralia</taxon>
        <taxon>Lophotrochozoa</taxon>
        <taxon>Mollusca</taxon>
        <taxon>Bivalvia</taxon>
        <taxon>Autobranchia</taxon>
        <taxon>Heteroconchia</taxon>
        <taxon>Euheterodonta</taxon>
        <taxon>Imparidentia</taxon>
        <taxon>Neoheterodontei</taxon>
        <taxon>Myida</taxon>
        <taxon>Dreissenoidea</taxon>
        <taxon>Dreissenidae</taxon>
        <taxon>Dreissena</taxon>
    </lineage>
</organism>
<name>A0A9D4DD89_DREPO</name>
<evidence type="ECO:0000313" key="2">
    <source>
        <dbReference type="Proteomes" id="UP000828390"/>
    </source>
</evidence>
<gene>
    <name evidence="1" type="ORF">DPMN_181133</name>
</gene>
<keyword evidence="2" id="KW-1185">Reference proteome</keyword>
<dbReference type="AlphaFoldDB" id="A0A9D4DD89"/>
<comment type="caution">
    <text evidence="1">The sequence shown here is derived from an EMBL/GenBank/DDBJ whole genome shotgun (WGS) entry which is preliminary data.</text>
</comment>
<reference evidence="1" key="2">
    <citation type="submission" date="2020-11" db="EMBL/GenBank/DDBJ databases">
        <authorList>
            <person name="McCartney M.A."/>
            <person name="Auch B."/>
            <person name="Kono T."/>
            <person name="Mallez S."/>
            <person name="Becker A."/>
            <person name="Gohl D.M."/>
            <person name="Silverstein K.A.T."/>
            <person name="Koren S."/>
            <person name="Bechman K.B."/>
            <person name="Herman A."/>
            <person name="Abrahante J.E."/>
            <person name="Garbe J."/>
        </authorList>
    </citation>
    <scope>NUCLEOTIDE SEQUENCE</scope>
    <source>
        <strain evidence="1">Duluth1</strain>
        <tissue evidence="1">Whole animal</tissue>
    </source>
</reference>
<proteinExistence type="predicted"/>
<sequence length="57" mass="6728">MWLRVGAGVEYSKETTPVWYGYTNRTTNKHEHWRSSHWGSLGEKRLHQPPEMRLASS</sequence>
<accession>A0A9D4DD89</accession>
<dbReference type="Proteomes" id="UP000828390">
    <property type="component" value="Unassembled WGS sequence"/>
</dbReference>
<protein>
    <submittedName>
        <fullName evidence="1">Uncharacterized protein</fullName>
    </submittedName>
</protein>
<reference evidence="1" key="1">
    <citation type="journal article" date="2019" name="bioRxiv">
        <title>The Genome of the Zebra Mussel, Dreissena polymorpha: A Resource for Invasive Species Research.</title>
        <authorList>
            <person name="McCartney M.A."/>
            <person name="Auch B."/>
            <person name="Kono T."/>
            <person name="Mallez S."/>
            <person name="Zhang Y."/>
            <person name="Obille A."/>
            <person name="Becker A."/>
            <person name="Abrahante J.E."/>
            <person name="Garbe J."/>
            <person name="Badalamenti J.P."/>
            <person name="Herman A."/>
            <person name="Mangelson H."/>
            <person name="Liachko I."/>
            <person name="Sullivan S."/>
            <person name="Sone E.D."/>
            <person name="Koren S."/>
            <person name="Silverstein K.A.T."/>
            <person name="Beckman K.B."/>
            <person name="Gohl D.M."/>
        </authorList>
    </citation>
    <scope>NUCLEOTIDE SEQUENCE</scope>
    <source>
        <strain evidence="1">Duluth1</strain>
        <tissue evidence="1">Whole animal</tissue>
    </source>
</reference>
<evidence type="ECO:0000313" key="1">
    <source>
        <dbReference type="EMBL" id="KAH3746721.1"/>
    </source>
</evidence>